<comment type="subcellular location">
    <subcellularLocation>
        <location evidence="1 12">Cytoplasm</location>
    </subcellularLocation>
</comment>
<dbReference type="PANTHER" id="PTHR42753">
    <property type="entry name" value="MITOCHONDRIAL RIBOSOME PROTEIN L39/PROLYL-TRNA LIGASE FAMILY MEMBER"/>
    <property type="match status" value="1"/>
</dbReference>
<dbReference type="InterPro" id="IPR036754">
    <property type="entry name" value="YbaK/aa-tRNA-synt-asso_dom_sf"/>
</dbReference>
<dbReference type="GO" id="GO:0006433">
    <property type="term" value="P:prolyl-tRNA aminoacylation"/>
    <property type="evidence" value="ECO:0007669"/>
    <property type="project" value="UniProtKB-UniRule"/>
</dbReference>
<dbReference type="SUPFAM" id="SSF52954">
    <property type="entry name" value="Class II aaRS ABD-related"/>
    <property type="match status" value="1"/>
</dbReference>
<dbReference type="InterPro" id="IPR007214">
    <property type="entry name" value="YbaK/aa-tRNA-synth-assoc-dom"/>
</dbReference>
<dbReference type="CDD" id="cd04334">
    <property type="entry name" value="ProRS-INS"/>
    <property type="match status" value="1"/>
</dbReference>
<dbReference type="InterPro" id="IPR023717">
    <property type="entry name" value="Pro-tRNA-Synthase_IIa_type1"/>
</dbReference>
<dbReference type="PRINTS" id="PR01046">
    <property type="entry name" value="TRNASYNTHPRO"/>
</dbReference>
<dbReference type="NCBIfam" id="TIGR00409">
    <property type="entry name" value="proS_fam_II"/>
    <property type="match status" value="1"/>
</dbReference>
<dbReference type="Gene3D" id="3.40.50.800">
    <property type="entry name" value="Anticodon-binding domain"/>
    <property type="match status" value="1"/>
</dbReference>
<evidence type="ECO:0000256" key="1">
    <source>
        <dbReference type="ARBA" id="ARBA00004496"/>
    </source>
</evidence>
<comment type="subunit">
    <text evidence="2 12">Homodimer.</text>
</comment>
<dbReference type="Gene3D" id="3.30.930.10">
    <property type="entry name" value="Bira Bifunctional Protein, Domain 2"/>
    <property type="match status" value="2"/>
</dbReference>
<dbReference type="Gene3D" id="3.90.960.10">
    <property type="entry name" value="YbaK/aminoacyl-tRNA synthetase-associated domain"/>
    <property type="match status" value="1"/>
</dbReference>
<dbReference type="InterPro" id="IPR004154">
    <property type="entry name" value="Anticodon-bd"/>
</dbReference>
<dbReference type="GO" id="GO:0005524">
    <property type="term" value="F:ATP binding"/>
    <property type="evidence" value="ECO:0007669"/>
    <property type="project" value="UniProtKB-UniRule"/>
</dbReference>
<evidence type="ECO:0000256" key="4">
    <source>
        <dbReference type="ARBA" id="ARBA00022598"/>
    </source>
</evidence>
<keyword evidence="3 12" id="KW-0963">Cytoplasm</keyword>
<name>A0A1G1KYP8_9BACT</name>
<organism evidence="14 15">
    <name type="scientific">Candidatus Danuiimicrobium aquiferis</name>
    <dbReference type="NCBI Taxonomy" id="1801832"/>
    <lineage>
        <taxon>Bacteria</taxon>
        <taxon>Pseudomonadati</taxon>
        <taxon>Candidatus Omnitrophota</taxon>
        <taxon>Candidatus Danuiimicrobium</taxon>
    </lineage>
</organism>
<dbReference type="InterPro" id="IPR002314">
    <property type="entry name" value="aa-tRNA-synt_IIb"/>
</dbReference>
<dbReference type="GO" id="GO:0004827">
    <property type="term" value="F:proline-tRNA ligase activity"/>
    <property type="evidence" value="ECO:0007669"/>
    <property type="project" value="UniProtKB-UniRule"/>
</dbReference>
<evidence type="ECO:0000256" key="10">
    <source>
        <dbReference type="ARBA" id="ARBA00053664"/>
    </source>
</evidence>
<sequence length="568" mass="63632">MRWGTILIPTLREIPKEAEAKSHQLLLKAGYIRKLSSGVYSYLPLGFRVLQNICRIIREEMNSAGAVELLLPALQPAEIWKQTGRYDALGEDKISFKNRTGTEYVLGPTHEEVITELAGAYLQTQHALPKTLYQIQTKFRDELRPRFGIIRTKEFIMKDAYSFDADEEGLKKSYQNMYHAYQKILTRLGLSFDIVTADPGIMGGKVSHEFMVRSEYGEDHLAVCETCKMVTSRDIAARKLSKQTTPPTSSKIEIFDTPNLKTIHDISTHFHIAPRKLMKTIIYMMNDRDPVAACVRGDHEVHEGKLRNLLGAKQLCLANAKEIEKVTGAPLGFASPVGLRDVKIIIDADLLLDQDFVTGANQKDKHMKHVNVGRDFNYSQSGDIRFVQEGDLCAQCGNKLLLITAMEVGHVFQLGTRYTECLNVKYKDSSGAEKLVIMGCYGLGVNRIMAAIVEQHNDSKGMKWPVAVAPFQVELLTVNHSHDGTREAADQLYSKLIEAGIDCLYDDREERAGVKFNDADLVGAPFHVVVGERNLVKGVIEIKKRASQESLVVPISEVLGKVQELLRD</sequence>
<gene>
    <name evidence="12" type="primary">proS</name>
    <name evidence="14" type="ORF">A3G33_07430</name>
</gene>
<dbReference type="AlphaFoldDB" id="A0A1G1KYP8"/>
<comment type="catalytic activity">
    <reaction evidence="9 12">
        <text>tRNA(Pro) + L-proline + ATP = L-prolyl-tRNA(Pro) + AMP + diphosphate</text>
        <dbReference type="Rhea" id="RHEA:14305"/>
        <dbReference type="Rhea" id="RHEA-COMP:9700"/>
        <dbReference type="Rhea" id="RHEA-COMP:9702"/>
        <dbReference type="ChEBI" id="CHEBI:30616"/>
        <dbReference type="ChEBI" id="CHEBI:33019"/>
        <dbReference type="ChEBI" id="CHEBI:60039"/>
        <dbReference type="ChEBI" id="CHEBI:78442"/>
        <dbReference type="ChEBI" id="CHEBI:78532"/>
        <dbReference type="ChEBI" id="CHEBI:456215"/>
        <dbReference type="EC" id="6.1.1.15"/>
    </reaction>
</comment>
<dbReference type="NCBIfam" id="NF006625">
    <property type="entry name" value="PRK09194.1"/>
    <property type="match status" value="1"/>
</dbReference>
<evidence type="ECO:0000256" key="6">
    <source>
        <dbReference type="ARBA" id="ARBA00022840"/>
    </source>
</evidence>
<proteinExistence type="inferred from homology"/>
<dbReference type="GO" id="GO:0002161">
    <property type="term" value="F:aminoacyl-tRNA deacylase activity"/>
    <property type="evidence" value="ECO:0007669"/>
    <property type="project" value="InterPro"/>
</dbReference>
<comment type="function">
    <text evidence="10 12">Catalyzes the attachment of proline to tRNA(Pro) in a two-step reaction: proline is first activated by ATP to form Pro-AMP and then transferred to the acceptor end of tRNA(Pro). As ProRS can inadvertently accommodate and process non-cognate amino acids such as alanine and cysteine, to avoid such errors it has two additional distinct editing activities against alanine. One activity is designated as 'pretransfer' editing and involves the tRNA(Pro)-independent hydrolysis of activated Ala-AMP. The other activity is designated 'posttransfer' editing and involves deacylation of mischarged Ala-tRNA(Pro). The misacylated Cys-tRNA(Pro) is not edited by ProRS.</text>
</comment>
<evidence type="ECO:0000313" key="15">
    <source>
        <dbReference type="Proteomes" id="UP000178187"/>
    </source>
</evidence>
<comment type="domain">
    <text evidence="12">Consists of three domains: the N-terminal catalytic domain, the editing domain and the C-terminal anticodon-binding domain.</text>
</comment>
<feature type="domain" description="Aminoacyl-transfer RNA synthetases class-II family profile" evidence="13">
    <location>
        <begin position="33"/>
        <end position="465"/>
    </location>
</feature>
<evidence type="ECO:0000256" key="2">
    <source>
        <dbReference type="ARBA" id="ARBA00011738"/>
    </source>
</evidence>
<dbReference type="EMBL" id="MHFR01000037">
    <property type="protein sequence ID" value="OGW98055.1"/>
    <property type="molecule type" value="Genomic_DNA"/>
</dbReference>
<evidence type="ECO:0000259" key="13">
    <source>
        <dbReference type="PROSITE" id="PS50862"/>
    </source>
</evidence>
<dbReference type="FunFam" id="3.30.930.10:FF:000065">
    <property type="entry name" value="Proline--tRNA ligase"/>
    <property type="match status" value="1"/>
</dbReference>
<comment type="caution">
    <text evidence="14">The sequence shown here is derived from an EMBL/GenBank/DDBJ whole genome shotgun (WGS) entry which is preliminary data.</text>
</comment>
<dbReference type="Pfam" id="PF03129">
    <property type="entry name" value="HGTP_anticodon"/>
    <property type="match status" value="1"/>
</dbReference>
<dbReference type="HAMAP" id="MF_01569">
    <property type="entry name" value="Pro_tRNA_synth_type1"/>
    <property type="match status" value="1"/>
</dbReference>
<dbReference type="CDD" id="cd00779">
    <property type="entry name" value="ProRS_core_prok"/>
    <property type="match status" value="1"/>
</dbReference>
<dbReference type="InterPro" id="IPR002316">
    <property type="entry name" value="Pro-tRNA-ligase_IIa"/>
</dbReference>
<dbReference type="InterPro" id="IPR045864">
    <property type="entry name" value="aa-tRNA-synth_II/BPL/LPL"/>
</dbReference>
<dbReference type="InterPro" id="IPR004500">
    <property type="entry name" value="Pro-tRNA-synth_IIa_bac-type"/>
</dbReference>
<dbReference type="Pfam" id="PF00587">
    <property type="entry name" value="tRNA-synt_2b"/>
    <property type="match status" value="1"/>
</dbReference>
<comment type="similarity">
    <text evidence="11 12">Belongs to the class-II aminoacyl-tRNA synthetase family. ProS type 1 subfamily.</text>
</comment>
<dbReference type="GO" id="GO:0005829">
    <property type="term" value="C:cytosol"/>
    <property type="evidence" value="ECO:0007669"/>
    <property type="project" value="TreeGrafter"/>
</dbReference>
<protein>
    <recommendedName>
        <fullName evidence="12">Proline--tRNA ligase</fullName>
        <ecNumber evidence="12">6.1.1.15</ecNumber>
    </recommendedName>
    <alternativeName>
        <fullName evidence="12">Prolyl-tRNA synthetase</fullName>
        <shortName evidence="12">ProRS</shortName>
    </alternativeName>
</protein>
<dbReference type="SUPFAM" id="SSF55826">
    <property type="entry name" value="YbaK/ProRS associated domain"/>
    <property type="match status" value="1"/>
</dbReference>
<keyword evidence="4 12" id="KW-0436">Ligase</keyword>
<dbReference type="PANTHER" id="PTHR42753:SF2">
    <property type="entry name" value="PROLINE--TRNA LIGASE"/>
    <property type="match status" value="1"/>
</dbReference>
<dbReference type="PROSITE" id="PS50862">
    <property type="entry name" value="AA_TRNA_LIGASE_II"/>
    <property type="match status" value="1"/>
</dbReference>
<dbReference type="CDD" id="cd00861">
    <property type="entry name" value="ProRS_anticodon_short"/>
    <property type="match status" value="1"/>
</dbReference>
<evidence type="ECO:0000256" key="7">
    <source>
        <dbReference type="ARBA" id="ARBA00022917"/>
    </source>
</evidence>
<evidence type="ECO:0000256" key="9">
    <source>
        <dbReference type="ARBA" id="ARBA00047671"/>
    </source>
</evidence>
<dbReference type="InterPro" id="IPR050062">
    <property type="entry name" value="Pro-tRNA_synthetase"/>
</dbReference>
<dbReference type="Pfam" id="PF04073">
    <property type="entry name" value="tRNA_edit"/>
    <property type="match status" value="1"/>
</dbReference>
<dbReference type="Proteomes" id="UP000178187">
    <property type="component" value="Unassembled WGS sequence"/>
</dbReference>
<keyword evidence="8 12" id="KW-0030">Aminoacyl-tRNA synthetase</keyword>
<dbReference type="InterPro" id="IPR033730">
    <property type="entry name" value="ProRS_core_prok"/>
</dbReference>
<keyword evidence="7 12" id="KW-0648">Protein biosynthesis</keyword>
<dbReference type="EC" id="6.1.1.15" evidence="12"/>
<dbReference type="SUPFAM" id="SSF55681">
    <property type="entry name" value="Class II aaRS and biotin synthetases"/>
    <property type="match status" value="1"/>
</dbReference>
<dbReference type="InterPro" id="IPR036621">
    <property type="entry name" value="Anticodon-bd_dom_sf"/>
</dbReference>
<evidence type="ECO:0000256" key="5">
    <source>
        <dbReference type="ARBA" id="ARBA00022741"/>
    </source>
</evidence>
<evidence type="ECO:0000256" key="11">
    <source>
        <dbReference type="ARBA" id="ARBA00060755"/>
    </source>
</evidence>
<keyword evidence="6 12" id="KW-0067">ATP-binding</keyword>
<evidence type="ECO:0000313" key="14">
    <source>
        <dbReference type="EMBL" id="OGW98055.1"/>
    </source>
</evidence>
<evidence type="ECO:0000256" key="12">
    <source>
        <dbReference type="HAMAP-Rule" id="MF_01569"/>
    </source>
</evidence>
<accession>A0A1G1KYP8</accession>
<evidence type="ECO:0000256" key="3">
    <source>
        <dbReference type="ARBA" id="ARBA00022490"/>
    </source>
</evidence>
<dbReference type="InterPro" id="IPR044140">
    <property type="entry name" value="ProRS_anticodon_short"/>
</dbReference>
<evidence type="ECO:0000256" key="8">
    <source>
        <dbReference type="ARBA" id="ARBA00023146"/>
    </source>
</evidence>
<keyword evidence="5 12" id="KW-0547">Nucleotide-binding</keyword>
<dbReference type="InterPro" id="IPR006195">
    <property type="entry name" value="aa-tRNA-synth_II"/>
</dbReference>
<reference evidence="14 15" key="1">
    <citation type="journal article" date="2016" name="Nat. Commun.">
        <title>Thousands of microbial genomes shed light on interconnected biogeochemical processes in an aquifer system.</title>
        <authorList>
            <person name="Anantharaman K."/>
            <person name="Brown C.T."/>
            <person name="Hug L.A."/>
            <person name="Sharon I."/>
            <person name="Castelle C.J."/>
            <person name="Probst A.J."/>
            <person name="Thomas B.C."/>
            <person name="Singh A."/>
            <person name="Wilkins M.J."/>
            <person name="Karaoz U."/>
            <person name="Brodie E.L."/>
            <person name="Williams K.H."/>
            <person name="Hubbard S.S."/>
            <person name="Banfield J.F."/>
        </authorList>
    </citation>
    <scope>NUCLEOTIDE SEQUENCE [LARGE SCALE GENOMIC DNA]</scope>
</reference>